<sequence length="106" mass="11964">MKKRWARAALVACLILLIASPHGLARSVSSRKHAHRHRQRAEEKTTSTKEDRLADAEVVTVHRHGCRWKKVDLCGGGYLTPAEKNESLVDDDKRRVPTGPNPLHNR</sequence>
<evidence type="ECO:0000313" key="3">
    <source>
        <dbReference type="EMBL" id="WOK92104.1"/>
    </source>
</evidence>
<gene>
    <name evidence="3" type="ORF">Cni_G00795</name>
</gene>
<keyword evidence="4" id="KW-1185">Reference proteome</keyword>
<proteinExistence type="predicted"/>
<keyword evidence="2" id="KW-0732">Signal</keyword>
<dbReference type="PANTHER" id="PTHR36705">
    <property type="entry name" value="CLAVATA3/ESR (CLE)-RELATED PROTEIN 20"/>
    <property type="match status" value="1"/>
</dbReference>
<reference evidence="3 4" key="1">
    <citation type="submission" date="2023-10" db="EMBL/GenBank/DDBJ databases">
        <title>Chromosome-scale genome assembly provides insights into flower coloration mechanisms of Canna indica.</title>
        <authorList>
            <person name="Li C."/>
        </authorList>
    </citation>
    <scope>NUCLEOTIDE SEQUENCE [LARGE SCALE GENOMIC DNA]</scope>
    <source>
        <tissue evidence="3">Flower</tissue>
    </source>
</reference>
<feature type="compositionally biased region" description="Basic and acidic residues" evidence="1">
    <location>
        <begin position="83"/>
        <end position="95"/>
    </location>
</feature>
<evidence type="ECO:0000256" key="1">
    <source>
        <dbReference type="SAM" id="MobiDB-lite"/>
    </source>
</evidence>
<feature type="chain" id="PRO_5043048222" evidence="2">
    <location>
        <begin position="26"/>
        <end position="106"/>
    </location>
</feature>
<feature type="compositionally biased region" description="Basic and acidic residues" evidence="1">
    <location>
        <begin position="40"/>
        <end position="52"/>
    </location>
</feature>
<feature type="signal peptide" evidence="2">
    <location>
        <begin position="1"/>
        <end position="25"/>
    </location>
</feature>
<feature type="region of interest" description="Disordered" evidence="1">
    <location>
        <begin position="78"/>
        <end position="106"/>
    </location>
</feature>
<organism evidence="3 4">
    <name type="scientific">Canna indica</name>
    <name type="common">Indian-shot</name>
    <dbReference type="NCBI Taxonomy" id="4628"/>
    <lineage>
        <taxon>Eukaryota</taxon>
        <taxon>Viridiplantae</taxon>
        <taxon>Streptophyta</taxon>
        <taxon>Embryophyta</taxon>
        <taxon>Tracheophyta</taxon>
        <taxon>Spermatophyta</taxon>
        <taxon>Magnoliopsida</taxon>
        <taxon>Liliopsida</taxon>
        <taxon>Zingiberales</taxon>
        <taxon>Cannaceae</taxon>
        <taxon>Canna</taxon>
    </lineage>
</organism>
<name>A0AAQ3JLH2_9LILI</name>
<evidence type="ECO:0000313" key="4">
    <source>
        <dbReference type="Proteomes" id="UP001327560"/>
    </source>
</evidence>
<feature type="region of interest" description="Disordered" evidence="1">
    <location>
        <begin position="24"/>
        <end position="52"/>
    </location>
</feature>
<dbReference type="EMBL" id="CP136890">
    <property type="protein sequence ID" value="WOK92104.1"/>
    <property type="molecule type" value="Genomic_DNA"/>
</dbReference>
<dbReference type="PANTHER" id="PTHR36705:SF10">
    <property type="entry name" value="CLAVATA3_ESR (CLE)-RELATED PROTEIN 19"/>
    <property type="match status" value="1"/>
</dbReference>
<feature type="compositionally biased region" description="Basic residues" evidence="1">
    <location>
        <begin position="29"/>
        <end position="39"/>
    </location>
</feature>
<accession>A0AAQ3JLH2</accession>
<protein>
    <submittedName>
        <fullName evidence="3">Uncharacterized protein</fullName>
    </submittedName>
</protein>
<evidence type="ECO:0000256" key="2">
    <source>
        <dbReference type="SAM" id="SignalP"/>
    </source>
</evidence>
<dbReference type="AlphaFoldDB" id="A0AAQ3JLH2"/>
<dbReference type="Proteomes" id="UP001327560">
    <property type="component" value="Chromosome 1"/>
</dbReference>